<name>A0A285CLA3_9BACI</name>
<evidence type="ECO:0000313" key="2">
    <source>
        <dbReference type="Proteomes" id="UP000219546"/>
    </source>
</evidence>
<evidence type="ECO:0000313" key="1">
    <source>
        <dbReference type="EMBL" id="SNX68322.1"/>
    </source>
</evidence>
<dbReference type="EMBL" id="OAOP01000002">
    <property type="protein sequence ID" value="SNX68322.1"/>
    <property type="molecule type" value="Genomic_DNA"/>
</dbReference>
<accession>A0A285CLA3</accession>
<organism evidence="1 2">
    <name type="scientific">Bacillus oleivorans</name>
    <dbReference type="NCBI Taxonomy" id="1448271"/>
    <lineage>
        <taxon>Bacteria</taxon>
        <taxon>Bacillati</taxon>
        <taxon>Bacillota</taxon>
        <taxon>Bacilli</taxon>
        <taxon>Bacillales</taxon>
        <taxon>Bacillaceae</taxon>
        <taxon>Bacillus</taxon>
    </lineage>
</organism>
<keyword evidence="2" id="KW-1185">Reference proteome</keyword>
<dbReference type="RefSeq" id="WP_097157650.1">
    <property type="nucleotide sequence ID" value="NZ_JBEPMQ010000001.1"/>
</dbReference>
<sequence>MRKTQTIDVEVKAYDVTVFQTPKYGQKRGYRSVYRNEVEGDDHYDVMYKVFRMLNVKELLPEGYNTRYMATGDIVFIDEGMNGHYYYQLKPGGFFPIHRMYIR</sequence>
<proteinExistence type="predicted"/>
<gene>
    <name evidence="1" type="ORF">SAMN05877753_102469</name>
</gene>
<reference evidence="1 2" key="1">
    <citation type="submission" date="2017-08" db="EMBL/GenBank/DDBJ databases">
        <authorList>
            <person name="de Groot N.N."/>
        </authorList>
    </citation>
    <scope>NUCLEOTIDE SEQUENCE [LARGE SCALE GENOMIC DNA]</scope>
    <source>
        <strain evidence="1 2">JC228</strain>
    </source>
</reference>
<protein>
    <submittedName>
        <fullName evidence="1">YodL-like protein</fullName>
    </submittedName>
</protein>
<dbReference type="Proteomes" id="UP000219546">
    <property type="component" value="Unassembled WGS sequence"/>
</dbReference>
<dbReference type="AlphaFoldDB" id="A0A285CLA3"/>
<dbReference type="OrthoDB" id="2894333at2"/>